<dbReference type="SUPFAM" id="SSF48295">
    <property type="entry name" value="TrpR-like"/>
    <property type="match status" value="1"/>
</dbReference>
<name>A0A1F2UVB1_9ACTN</name>
<accession>A0A1F2UVB1</accession>
<evidence type="ECO:0000313" key="1">
    <source>
        <dbReference type="EMBL" id="OFW35065.1"/>
    </source>
</evidence>
<dbReference type="InterPro" id="IPR010921">
    <property type="entry name" value="Trp_repressor/repl_initiator"/>
</dbReference>
<evidence type="ECO:0008006" key="3">
    <source>
        <dbReference type="Google" id="ProtNLM"/>
    </source>
</evidence>
<dbReference type="Proteomes" id="UP000178086">
    <property type="component" value="Unassembled WGS sequence"/>
</dbReference>
<organism evidence="1 2">
    <name type="scientific">Candidatus Aquicultor primus</name>
    <dbReference type="NCBI Taxonomy" id="1797195"/>
    <lineage>
        <taxon>Bacteria</taxon>
        <taxon>Bacillati</taxon>
        <taxon>Actinomycetota</taxon>
        <taxon>Candidatus Aquicultoria</taxon>
        <taxon>Candidatus Aquicultorales</taxon>
        <taxon>Candidatus Aquicultoraceae</taxon>
        <taxon>Candidatus Aquicultor</taxon>
    </lineage>
</organism>
<dbReference type="Gene3D" id="1.10.1750.10">
    <property type="match status" value="1"/>
</dbReference>
<reference evidence="1 2" key="1">
    <citation type="journal article" date="2016" name="Nat. Commun.">
        <title>Thousands of microbial genomes shed light on interconnected biogeochemical processes in an aquifer system.</title>
        <authorList>
            <person name="Anantharaman K."/>
            <person name="Brown C.T."/>
            <person name="Hug L.A."/>
            <person name="Sharon I."/>
            <person name="Castelle C.J."/>
            <person name="Probst A.J."/>
            <person name="Thomas B.C."/>
            <person name="Singh A."/>
            <person name="Wilkins M.J."/>
            <person name="Karaoz U."/>
            <person name="Brodie E.L."/>
            <person name="Williams K.H."/>
            <person name="Hubbard S.S."/>
            <person name="Banfield J.F."/>
        </authorList>
    </citation>
    <scope>NUCLEOTIDE SEQUENCE [LARGE SCALE GENOMIC DNA]</scope>
</reference>
<sequence length="75" mass="8568">MKIFYGIDPADLYRPRANRAARDIVIYLCRQLGGYDLKTIARQFKMSYTRVSQIVGKISAGAKSDKDLQELLRSL</sequence>
<proteinExistence type="predicted"/>
<gene>
    <name evidence="1" type="ORF">A2074_07400</name>
</gene>
<evidence type="ECO:0000313" key="2">
    <source>
        <dbReference type="Proteomes" id="UP000178086"/>
    </source>
</evidence>
<dbReference type="EMBL" id="MELI01000024">
    <property type="protein sequence ID" value="OFW35065.1"/>
    <property type="molecule type" value="Genomic_DNA"/>
</dbReference>
<dbReference type="GO" id="GO:0043565">
    <property type="term" value="F:sequence-specific DNA binding"/>
    <property type="evidence" value="ECO:0007669"/>
    <property type="project" value="InterPro"/>
</dbReference>
<comment type="caution">
    <text evidence="1">The sequence shown here is derived from an EMBL/GenBank/DDBJ whole genome shotgun (WGS) entry which is preliminary data.</text>
</comment>
<dbReference type="AlphaFoldDB" id="A0A1F2UVB1"/>
<protein>
    <recommendedName>
        <fullName evidence="3">Chromosomal replication initiator DnaA C-terminal domain-containing protein</fullName>
    </recommendedName>
</protein>